<dbReference type="EMBL" id="SRYA01000004">
    <property type="protein sequence ID" value="TGY97856.1"/>
    <property type="molecule type" value="Genomic_DNA"/>
</dbReference>
<keyword evidence="2" id="KW-1185">Reference proteome</keyword>
<name>A0AC61S1L2_9FIRM</name>
<protein>
    <submittedName>
        <fullName evidence="1">ABC transporter ATP-binding protein</fullName>
    </submittedName>
</protein>
<organism evidence="1 2">
    <name type="scientific">Petralouisia muris</name>
    <dbReference type="NCBI Taxonomy" id="3032872"/>
    <lineage>
        <taxon>Bacteria</taxon>
        <taxon>Bacillati</taxon>
        <taxon>Bacillota</taxon>
        <taxon>Clostridia</taxon>
        <taxon>Lachnospirales</taxon>
        <taxon>Lachnospiraceae</taxon>
        <taxon>Petralouisia</taxon>
    </lineage>
</organism>
<keyword evidence="1" id="KW-0067">ATP-binding</keyword>
<comment type="caution">
    <text evidence="1">The sequence shown here is derived from an EMBL/GenBank/DDBJ whole genome shotgun (WGS) entry which is preliminary data.</text>
</comment>
<keyword evidence="1" id="KW-0547">Nucleotide-binding</keyword>
<evidence type="ECO:0000313" key="2">
    <source>
        <dbReference type="Proteomes" id="UP000304953"/>
    </source>
</evidence>
<reference evidence="1" key="1">
    <citation type="submission" date="2019-04" db="EMBL/GenBank/DDBJ databases">
        <title>Microbes associate with the intestines of laboratory mice.</title>
        <authorList>
            <person name="Navarre W."/>
            <person name="Wong E."/>
            <person name="Huang K."/>
            <person name="Tropini C."/>
            <person name="Ng K."/>
            <person name="Yu B."/>
        </authorList>
    </citation>
    <scope>NUCLEOTIDE SEQUENCE</scope>
    <source>
        <strain evidence="1">NM01_1-7b</strain>
    </source>
</reference>
<evidence type="ECO:0000313" key="1">
    <source>
        <dbReference type="EMBL" id="TGY97856.1"/>
    </source>
</evidence>
<proteinExistence type="predicted"/>
<sequence>MNKLRIENVSYRYSNHYQTTYALREVNAQFQSGQFCVIEGKSGSGKTTMLSLLAGLDLPTEGNIYLDGKSYRELDRDKLRRKQLSIIFQNYNLFPMLTVQENIAYPLGLTGRKKGNWKERINEILESVGLSESMQKKFPGMLSGGEQQRVAIARTIASEAPMILADEPTGNLDTSNSGRIVEKLKKLSHEDGRCVILVTHDPDIARQADVLYRMSDGRIVEKQNAMDSGKTTDKIV</sequence>
<gene>
    <name evidence="1" type="ORF">E5329_03125</name>
</gene>
<dbReference type="Proteomes" id="UP000304953">
    <property type="component" value="Unassembled WGS sequence"/>
</dbReference>
<accession>A0AC61S1L2</accession>